<dbReference type="GO" id="GO:0003824">
    <property type="term" value="F:catalytic activity"/>
    <property type="evidence" value="ECO:0007669"/>
    <property type="project" value="InterPro"/>
</dbReference>
<dbReference type="SFLD" id="SFLDG01108">
    <property type="entry name" value="Uncharacterised_Radical_SAM_Su"/>
    <property type="match status" value="1"/>
</dbReference>
<keyword evidence="8" id="KW-1185">Reference proteome</keyword>
<protein>
    <submittedName>
        <fullName evidence="7">Radical SAM domain protein</fullName>
    </submittedName>
</protein>
<dbReference type="Gene3D" id="3.20.20.70">
    <property type="entry name" value="Aldolase class I"/>
    <property type="match status" value="1"/>
</dbReference>
<dbReference type="InterPro" id="IPR013785">
    <property type="entry name" value="Aldolase_TIM"/>
</dbReference>
<feature type="domain" description="Radical SAM core" evidence="5">
    <location>
        <begin position="31"/>
        <end position="134"/>
    </location>
</feature>
<evidence type="ECO:0000313" key="8">
    <source>
        <dbReference type="Proteomes" id="UP000001400"/>
    </source>
</evidence>
<dbReference type="PANTHER" id="PTHR43288">
    <property type="entry name" value="BIOTIN SYNTHASE-RELATED PROTEIN, RADICAL SAM SUPERFAMILY"/>
    <property type="match status" value="1"/>
</dbReference>
<dbReference type="CDD" id="cd01335">
    <property type="entry name" value="Radical_SAM"/>
    <property type="match status" value="1"/>
</dbReference>
<dbReference type="InterPro" id="IPR058240">
    <property type="entry name" value="rSAM_sf"/>
</dbReference>
<keyword evidence="4" id="KW-0411">Iron-sulfur</keyword>
<dbReference type="SFLD" id="SFLDS00029">
    <property type="entry name" value="Radical_SAM"/>
    <property type="match status" value="1"/>
</dbReference>
<gene>
    <name evidence="7" type="ordered locus">Aboo_0772</name>
</gene>
<dbReference type="SUPFAM" id="SSF102114">
    <property type="entry name" value="Radical SAM enzymes"/>
    <property type="match status" value="1"/>
</dbReference>
<feature type="domain" description="DUF8061" evidence="6">
    <location>
        <begin position="277"/>
        <end position="352"/>
    </location>
</feature>
<dbReference type="InterPro" id="IPR040087">
    <property type="entry name" value="MJ0021-like"/>
</dbReference>
<proteinExistence type="predicted"/>
<dbReference type="EMBL" id="CP001941">
    <property type="protein sequence ID" value="ADD08581.1"/>
    <property type="molecule type" value="Genomic_DNA"/>
</dbReference>
<dbReference type="PANTHER" id="PTHR43288:SF1">
    <property type="entry name" value="GLYCYL-RADICAL ENZYME ACTIVATING ENZYME MJ0021-RELATED"/>
    <property type="match status" value="1"/>
</dbReference>
<dbReference type="Proteomes" id="UP000001400">
    <property type="component" value="Chromosome"/>
</dbReference>
<accession>D3TDE6</accession>
<keyword evidence="3" id="KW-0408">Iron</keyword>
<name>D3TDE6_ACIB4</name>
<evidence type="ECO:0000256" key="1">
    <source>
        <dbReference type="ARBA" id="ARBA00022691"/>
    </source>
</evidence>
<dbReference type="GeneID" id="8827722"/>
<keyword evidence="1" id="KW-0949">S-adenosyl-L-methionine</keyword>
<evidence type="ECO:0000313" key="7">
    <source>
        <dbReference type="EMBL" id="ADD08581.1"/>
    </source>
</evidence>
<evidence type="ECO:0000256" key="2">
    <source>
        <dbReference type="ARBA" id="ARBA00022723"/>
    </source>
</evidence>
<reference evidence="7" key="1">
    <citation type="submission" date="2010-02" db="EMBL/GenBank/DDBJ databases">
        <title>Complete sequence of Aciduliprofundum boonei T469.</title>
        <authorList>
            <consortium name="US DOE Joint Genome Institute"/>
            <person name="Lucas S."/>
            <person name="Copeland A."/>
            <person name="Lapidus A."/>
            <person name="Cheng J.-F."/>
            <person name="Bruce D."/>
            <person name="Goodwin L."/>
            <person name="Pitluck S."/>
            <person name="Saunders E."/>
            <person name="Detter J.C."/>
            <person name="Han C."/>
            <person name="Tapia R."/>
            <person name="Land M."/>
            <person name="Hauser L."/>
            <person name="Kyrpides N."/>
            <person name="Mikhailova N."/>
            <person name="Flores G."/>
            <person name="Reysenbach A.-L."/>
            <person name="Woyke T."/>
        </authorList>
    </citation>
    <scope>NUCLEOTIDE SEQUENCE</scope>
    <source>
        <strain evidence="7">T469</strain>
    </source>
</reference>
<dbReference type="RefSeq" id="WP_012997224.1">
    <property type="nucleotide sequence ID" value="NC_013926.1"/>
</dbReference>
<dbReference type="Pfam" id="PF04055">
    <property type="entry name" value="Radical_SAM"/>
    <property type="match status" value="1"/>
</dbReference>
<evidence type="ECO:0000256" key="4">
    <source>
        <dbReference type="ARBA" id="ARBA00023014"/>
    </source>
</evidence>
<evidence type="ECO:0000259" key="6">
    <source>
        <dbReference type="Pfam" id="PF26257"/>
    </source>
</evidence>
<keyword evidence="2" id="KW-0479">Metal-binding</keyword>
<dbReference type="GO" id="GO:0051536">
    <property type="term" value="F:iron-sulfur cluster binding"/>
    <property type="evidence" value="ECO:0007669"/>
    <property type="project" value="UniProtKB-KW"/>
</dbReference>
<dbReference type="GO" id="GO:0046872">
    <property type="term" value="F:metal ion binding"/>
    <property type="evidence" value="ECO:0007669"/>
    <property type="project" value="UniProtKB-KW"/>
</dbReference>
<organism evidence="7 8">
    <name type="scientific">Aciduliprofundum boonei (strain DSM 19572 / T469)</name>
    <dbReference type="NCBI Taxonomy" id="439481"/>
    <lineage>
        <taxon>Archaea</taxon>
        <taxon>Methanobacteriati</taxon>
        <taxon>Thermoplasmatota</taxon>
        <taxon>DHVE2 group</taxon>
        <taxon>Candidatus Aciduliprofundum</taxon>
    </lineage>
</organism>
<dbReference type="Pfam" id="PF26257">
    <property type="entry name" value="DUF8061"/>
    <property type="match status" value="1"/>
</dbReference>
<dbReference type="InterPro" id="IPR058374">
    <property type="entry name" value="DUF8061"/>
</dbReference>
<evidence type="ECO:0000256" key="3">
    <source>
        <dbReference type="ARBA" id="ARBA00023004"/>
    </source>
</evidence>
<sequence>MILLPLGAATNKPVVRGCKLCEEGAKMVLFVTGICHAGCFYCPLSKEKMNRDVIFADEMPVHSDEDVLLEARLIDSKGTGITGGDPMEMVDRVIHYIHLLKDNFGEEHHIHLYTASGSKEKIEKLADAGLDEIRFHPPPQLWTKMQGSIYEKRLNWAIESRMDTGIEVPVLPDMKDELIALVKFANDMGVFVNLNELEFSETNYRELNMRGYEPKNDISSAVKGSEEVAYEVVGMDWDIVVHYCSSAFKDGIQMRRRLMRRAKNIKKDYEEITEDATLILGIIEGKNLQEIYQYLKDRYNIPDNLISINSQRNRVEISPYILEDIAGELPWDAYEVEEYPTWDKLQVERIKLN</sequence>
<dbReference type="KEGG" id="abi:Aboo_0772"/>
<dbReference type="HOGENOM" id="CLU_053467_0_0_2"/>
<dbReference type="AlphaFoldDB" id="D3TDE6"/>
<evidence type="ECO:0000259" key="5">
    <source>
        <dbReference type="Pfam" id="PF04055"/>
    </source>
</evidence>
<dbReference type="InterPro" id="IPR007197">
    <property type="entry name" value="rSAM"/>
</dbReference>